<comment type="caution">
    <text evidence="3">The sequence shown here is derived from an EMBL/GenBank/DDBJ whole genome shotgun (WGS) entry which is preliminary data.</text>
</comment>
<evidence type="ECO:0000256" key="1">
    <source>
        <dbReference type="SAM" id="MobiDB-lite"/>
    </source>
</evidence>
<reference evidence="3 4" key="1">
    <citation type="submission" date="2020-04" db="EMBL/GenBank/DDBJ databases">
        <title>Molecular characterization of pseudomonads from Agaricus bisporus reveal novel blotch 2 pathogens in Western Europe.</title>
        <authorList>
            <person name="Taparia T."/>
            <person name="Krijger M."/>
            <person name="Haynes E."/>
            <person name="Elpinstone J.G."/>
            <person name="Noble R."/>
            <person name="Van Der Wolf J."/>
        </authorList>
    </citation>
    <scope>NUCLEOTIDE SEQUENCE [LARGE SCALE GENOMIC DNA]</scope>
    <source>
        <strain evidence="3 4">IPO3782</strain>
    </source>
</reference>
<feature type="region of interest" description="Disordered" evidence="1">
    <location>
        <begin position="473"/>
        <end position="492"/>
    </location>
</feature>
<dbReference type="Proteomes" id="UP000531950">
    <property type="component" value="Unassembled WGS sequence"/>
</dbReference>
<dbReference type="EMBL" id="JACARG010000037">
    <property type="protein sequence ID" value="NWE14877.1"/>
    <property type="molecule type" value="Genomic_DNA"/>
</dbReference>
<accession>A0A7Y8EHY4</accession>
<proteinExistence type="predicted"/>
<dbReference type="PANTHER" id="PTHR31497">
    <property type="entry name" value="AUTOCRINE PROLIFERATION REPRESSOR PROTEIN A"/>
    <property type="match status" value="1"/>
</dbReference>
<feature type="signal peptide" evidence="2">
    <location>
        <begin position="1"/>
        <end position="23"/>
    </location>
</feature>
<keyword evidence="2" id="KW-0732">Signal</keyword>
<dbReference type="SUPFAM" id="SSF53474">
    <property type="entry name" value="alpha/beta-Hydrolases"/>
    <property type="match status" value="1"/>
</dbReference>
<evidence type="ECO:0000256" key="2">
    <source>
        <dbReference type="SAM" id="SignalP"/>
    </source>
</evidence>
<dbReference type="InterPro" id="IPR009199">
    <property type="entry name" value="PhoPQ-act_pathogen-rel_PqaA"/>
</dbReference>
<organism evidence="3 4">
    <name type="scientific">Pseudomonas yamanorum</name>
    <dbReference type="NCBI Taxonomy" id="515393"/>
    <lineage>
        <taxon>Bacteria</taxon>
        <taxon>Pseudomonadati</taxon>
        <taxon>Pseudomonadota</taxon>
        <taxon>Gammaproteobacteria</taxon>
        <taxon>Pseudomonadales</taxon>
        <taxon>Pseudomonadaceae</taxon>
        <taxon>Pseudomonas</taxon>
    </lineage>
</organism>
<dbReference type="PANTHER" id="PTHR31497:SF0">
    <property type="entry name" value="AUTOCRINE PROLIFERATION REPRESSOR PROTEIN A"/>
    <property type="match status" value="1"/>
</dbReference>
<dbReference type="PIRSF" id="PIRSF014728">
    <property type="entry name" value="PqaA"/>
    <property type="match status" value="1"/>
</dbReference>
<protein>
    <submittedName>
        <fullName evidence="3">PhoPQ-regulated protein</fullName>
    </submittedName>
</protein>
<evidence type="ECO:0000313" key="4">
    <source>
        <dbReference type="Proteomes" id="UP000531950"/>
    </source>
</evidence>
<dbReference type="RefSeq" id="WP_177078753.1">
    <property type="nucleotide sequence ID" value="NZ_JACARG010000037.1"/>
</dbReference>
<gene>
    <name evidence="3" type="ORF">HX822_18185</name>
</gene>
<evidence type="ECO:0000313" key="3">
    <source>
        <dbReference type="EMBL" id="NWE14877.1"/>
    </source>
</evidence>
<name>A0A7Y8EHY4_9PSED</name>
<dbReference type="InterPro" id="IPR029058">
    <property type="entry name" value="AB_hydrolase_fold"/>
</dbReference>
<dbReference type="AlphaFoldDB" id="A0A7Y8EHY4"/>
<feature type="chain" id="PRO_5031090953" evidence="2">
    <location>
        <begin position="24"/>
        <end position="492"/>
    </location>
</feature>
<dbReference type="Pfam" id="PF10142">
    <property type="entry name" value="PhoPQ_related"/>
    <property type="match status" value="1"/>
</dbReference>
<dbReference type="Gene3D" id="3.40.50.1820">
    <property type="entry name" value="alpha/beta hydrolase"/>
    <property type="match status" value="1"/>
</dbReference>
<sequence>MSFHLQRLLKLSALLGVLLLANACTTPGDVAPNAMACFEQSGRNYSEILNCYKKAQALIAPNYRAEGVEQVGDVQILRYRLISQDWGQNGTVAPAIWSHRVEIYFPLNAIRGKPAILVVNDGVNHPLPGSAPGAPKDFTREGLLRIARQTGSSVVVVDDVPNQYLTYNNDGTPRTEDDSVAHSWKLFMQAPAAAPYKALNVPAMEAVIKAMDLADWELPVKASGYIVTGASKRGWAVWLATLVDTRITAIAPMVIETLNGRQAFEHTYQVYGHSWPLAFIDYYREGITAQRNSEAFDKLMQISDPLRYLSTPYAARLRVPKYIVNASGDDFFVPDSSRNYYDSLPGDKTLRVLPNSAHDIRASLPDALIPFFKRIRDGLPLPTVNPVPGGGFTFSEMPTRVVRWDADNPSARDFRFNCNIRYVATPLPISQTVGPRGLTPRAGWHASFIEATFQDGMIATSQVQITPDTYPTQPPAPGGPYCQTLPEPMPAK</sequence>